<dbReference type="SMART" id="SM00198">
    <property type="entry name" value="SCP"/>
    <property type="match status" value="1"/>
</dbReference>
<accession>D7KE42</accession>
<organism evidence="4">
    <name type="scientific">Arabidopsis lyrata subsp. lyrata</name>
    <name type="common">Lyre-leaved rock-cress</name>
    <dbReference type="NCBI Taxonomy" id="81972"/>
    <lineage>
        <taxon>Eukaryota</taxon>
        <taxon>Viridiplantae</taxon>
        <taxon>Streptophyta</taxon>
        <taxon>Embryophyta</taxon>
        <taxon>Tracheophyta</taxon>
        <taxon>Spermatophyta</taxon>
        <taxon>Magnoliopsida</taxon>
        <taxon>eudicotyledons</taxon>
        <taxon>Gunneridae</taxon>
        <taxon>Pentapetalae</taxon>
        <taxon>rosids</taxon>
        <taxon>malvids</taxon>
        <taxon>Brassicales</taxon>
        <taxon>Brassicaceae</taxon>
        <taxon>Camelineae</taxon>
        <taxon>Arabidopsis</taxon>
    </lineage>
</organism>
<feature type="signal peptide" evidence="1">
    <location>
        <begin position="1"/>
        <end position="23"/>
    </location>
</feature>
<evidence type="ECO:0000256" key="1">
    <source>
        <dbReference type="SAM" id="SignalP"/>
    </source>
</evidence>
<feature type="domain" description="SCP" evidence="2">
    <location>
        <begin position="22"/>
        <end position="103"/>
    </location>
</feature>
<reference evidence="4" key="1">
    <citation type="journal article" date="2011" name="Nat. Genet.">
        <title>The Arabidopsis lyrata genome sequence and the basis of rapid genome size change.</title>
        <authorList>
            <person name="Hu T.T."/>
            <person name="Pattyn P."/>
            <person name="Bakker E.G."/>
            <person name="Cao J."/>
            <person name="Cheng J.-F."/>
            <person name="Clark R.M."/>
            <person name="Fahlgren N."/>
            <person name="Fawcett J.A."/>
            <person name="Grimwood J."/>
            <person name="Gundlach H."/>
            <person name="Haberer G."/>
            <person name="Hollister J.D."/>
            <person name="Ossowski S."/>
            <person name="Ottilar R.P."/>
            <person name="Salamov A.A."/>
            <person name="Schneeberger K."/>
            <person name="Spannagl M."/>
            <person name="Wang X."/>
            <person name="Yang L."/>
            <person name="Nasrallah M.E."/>
            <person name="Bergelson J."/>
            <person name="Carrington J.C."/>
            <person name="Gaut B.S."/>
            <person name="Schmutz J."/>
            <person name="Mayer K.F.X."/>
            <person name="Van de Peer Y."/>
            <person name="Grigoriev I.V."/>
            <person name="Nordborg M."/>
            <person name="Weigel D."/>
            <person name="Guo Y.-L."/>
        </authorList>
    </citation>
    <scope>NUCLEOTIDE SEQUENCE [LARGE SCALE GENOMIC DNA]</scope>
    <source>
        <strain evidence="4">cv. MN47</strain>
    </source>
</reference>
<proteinExistence type="predicted"/>
<keyword evidence="1" id="KW-0732">Signal</keyword>
<name>D7KE42_ARALL</name>
<dbReference type="eggNOG" id="KOG3017">
    <property type="taxonomic scope" value="Eukaryota"/>
</dbReference>
<dbReference type="AlphaFoldDB" id="D7KE42"/>
<evidence type="ECO:0000259" key="2">
    <source>
        <dbReference type="SMART" id="SM00198"/>
    </source>
</evidence>
<sequence>MNTLKTSSLLIVVISFLVIATNAQQDYVTAHNTPPYNYANSRKADCNLTHSTGSPYGENLAKGSSSTFTGVSAVNLWVAEKKYYNYTSNSCIGIPYTYTNSIEDISGYRI</sequence>
<evidence type="ECO:0000313" key="4">
    <source>
        <dbReference type="Proteomes" id="UP000008694"/>
    </source>
</evidence>
<dbReference type="Gene3D" id="3.40.33.10">
    <property type="entry name" value="CAP"/>
    <property type="match status" value="1"/>
</dbReference>
<dbReference type="Proteomes" id="UP000008694">
    <property type="component" value="Unassembled WGS sequence"/>
</dbReference>
<dbReference type="InterPro" id="IPR035940">
    <property type="entry name" value="CAP_sf"/>
</dbReference>
<dbReference type="InterPro" id="IPR014044">
    <property type="entry name" value="CAP_dom"/>
</dbReference>
<protein>
    <recommendedName>
        <fullName evidence="2">SCP domain-containing protein</fullName>
    </recommendedName>
</protein>
<dbReference type="STRING" id="81972.D7KE42"/>
<dbReference type="HOGENOM" id="CLU_035730_12_1_1"/>
<dbReference type="SUPFAM" id="SSF55797">
    <property type="entry name" value="PR-1-like"/>
    <property type="match status" value="1"/>
</dbReference>
<evidence type="ECO:0000313" key="3">
    <source>
        <dbReference type="EMBL" id="EFH70434.1"/>
    </source>
</evidence>
<gene>
    <name evidence="3" type="ORF">ARALYDRAFT_891800</name>
</gene>
<feature type="chain" id="PRO_5003101298" description="SCP domain-containing protein" evidence="1">
    <location>
        <begin position="24"/>
        <end position="110"/>
    </location>
</feature>
<dbReference type="Gramene" id="scaffold_104594.1">
    <property type="protein sequence ID" value="scaffold_104594.1"/>
    <property type="gene ID" value="scaffold_104594.1"/>
</dbReference>
<dbReference type="EMBL" id="GL348713">
    <property type="protein sequence ID" value="EFH70434.1"/>
    <property type="molecule type" value="Genomic_DNA"/>
</dbReference>
<keyword evidence="4" id="KW-1185">Reference proteome</keyword>